<feature type="transmembrane region" description="Helical" evidence="7">
    <location>
        <begin position="179"/>
        <end position="199"/>
    </location>
</feature>
<dbReference type="GO" id="GO:0016776">
    <property type="term" value="F:phosphotransferase activity, phosphate group as acceptor"/>
    <property type="evidence" value="ECO:0007669"/>
    <property type="project" value="TreeGrafter"/>
</dbReference>
<accession>A0AB33IVJ2</accession>
<feature type="domain" description="Sulfatase N-terminal" evidence="8">
    <location>
        <begin position="273"/>
        <end position="554"/>
    </location>
</feature>
<keyword evidence="2" id="KW-1003">Cell membrane</keyword>
<evidence type="ECO:0000313" key="9">
    <source>
        <dbReference type="EMBL" id="BFO71606.1"/>
    </source>
</evidence>
<evidence type="ECO:0000256" key="1">
    <source>
        <dbReference type="ARBA" id="ARBA00004651"/>
    </source>
</evidence>
<protein>
    <submittedName>
        <fullName evidence="9">Phosphoethanolamine transferase CptA</fullName>
    </submittedName>
</protein>
<evidence type="ECO:0000256" key="7">
    <source>
        <dbReference type="SAM" id="Phobius"/>
    </source>
</evidence>
<evidence type="ECO:0000256" key="4">
    <source>
        <dbReference type="ARBA" id="ARBA00022692"/>
    </source>
</evidence>
<dbReference type="Gene3D" id="3.40.720.10">
    <property type="entry name" value="Alkaline Phosphatase, subunit A"/>
    <property type="match status" value="1"/>
</dbReference>
<feature type="transmembrane region" description="Helical" evidence="7">
    <location>
        <begin position="52"/>
        <end position="70"/>
    </location>
</feature>
<name>A0AB33IVJ2_9BACT</name>
<keyword evidence="3 9" id="KW-0808">Transferase</keyword>
<dbReference type="EMBL" id="AP035785">
    <property type="protein sequence ID" value="BFO71606.1"/>
    <property type="molecule type" value="Genomic_DNA"/>
</dbReference>
<feature type="transmembrane region" description="Helical" evidence="7">
    <location>
        <begin position="20"/>
        <end position="40"/>
    </location>
</feature>
<evidence type="ECO:0000259" key="8">
    <source>
        <dbReference type="Pfam" id="PF00884"/>
    </source>
</evidence>
<dbReference type="GO" id="GO:0009244">
    <property type="term" value="P:lipopolysaccharide core region biosynthetic process"/>
    <property type="evidence" value="ECO:0007669"/>
    <property type="project" value="TreeGrafter"/>
</dbReference>
<proteinExistence type="predicted"/>
<feature type="transmembrane region" description="Helical" evidence="7">
    <location>
        <begin position="82"/>
        <end position="100"/>
    </location>
</feature>
<dbReference type="PANTHER" id="PTHR30443">
    <property type="entry name" value="INNER MEMBRANE PROTEIN"/>
    <property type="match status" value="1"/>
</dbReference>
<evidence type="ECO:0000256" key="2">
    <source>
        <dbReference type="ARBA" id="ARBA00022475"/>
    </source>
</evidence>
<evidence type="ECO:0000256" key="5">
    <source>
        <dbReference type="ARBA" id="ARBA00022989"/>
    </source>
</evidence>
<gene>
    <name evidence="9" type="ORF">GTC17253_15720</name>
</gene>
<keyword evidence="5 7" id="KW-1133">Transmembrane helix</keyword>
<feature type="transmembrane region" description="Helical" evidence="7">
    <location>
        <begin position="133"/>
        <end position="152"/>
    </location>
</feature>
<dbReference type="InterPro" id="IPR000917">
    <property type="entry name" value="Sulfatase_N"/>
</dbReference>
<dbReference type="InterPro" id="IPR040423">
    <property type="entry name" value="PEA_transferase"/>
</dbReference>
<comment type="subcellular location">
    <subcellularLocation>
        <location evidence="1">Cell membrane</location>
        <topology evidence="1">Multi-pass membrane protein</topology>
    </subcellularLocation>
</comment>
<evidence type="ECO:0000256" key="6">
    <source>
        <dbReference type="ARBA" id="ARBA00023136"/>
    </source>
</evidence>
<organism evidence="9">
    <name type="scientific">Prevotella sp. GTC17253</name>
    <dbReference type="NCBI Taxonomy" id="3236793"/>
    <lineage>
        <taxon>Bacteria</taxon>
        <taxon>Pseudomonadati</taxon>
        <taxon>Bacteroidota</taxon>
        <taxon>Bacteroidia</taxon>
        <taxon>Bacteroidales</taxon>
        <taxon>Prevotellaceae</taxon>
        <taxon>Prevotella</taxon>
    </lineage>
</organism>
<dbReference type="InterPro" id="IPR058130">
    <property type="entry name" value="PEA_transf_C"/>
</dbReference>
<dbReference type="CDD" id="cd16017">
    <property type="entry name" value="LptA"/>
    <property type="match status" value="1"/>
</dbReference>
<dbReference type="InterPro" id="IPR017850">
    <property type="entry name" value="Alkaline_phosphatase_core_sf"/>
</dbReference>
<keyword evidence="4 7" id="KW-0812">Transmembrane</keyword>
<dbReference type="GO" id="GO:0005886">
    <property type="term" value="C:plasma membrane"/>
    <property type="evidence" value="ECO:0007669"/>
    <property type="project" value="UniProtKB-SubCell"/>
</dbReference>
<sequence length="616" mass="71403">MKIADLLRRMLGVVFLPIRLNALFFVFMYALGILSAWLTLPDTNGARLYNNLYLEMLVDVYAACVVLALLPRKLRVATRAVFYVVMYVVTIVDTYCFVKYDSTITPTMLLLVDETNGREAREFLTSTLSPDVLFSRVGWVLLLMLLHIVAACRKWWSCRVEHIFVRELINSPATRLPRIPWAAPVMGLLTAVLLVWGGITSAHNKMATVKLMSGSNIGDVEHTLTEKDHAVLFTPIQRLGFSVYANSLASQQIDKLIASADKVQVDSCSYRSPEIVLIIGESFGRHHSQQYGYFMPTTPRQVAREKSGLLVPFTDVVSCWNLTSFVFKNVFSTHVVGQKGEWCDYPLFPELFRKAGYHVTFITNQFLPKAKEAVYDFSGGFFLNNPVLSKAQFDTRNDSLHRFDEDLLKDYDRLRQQSKKYNLTIFQLIGQHVSYRDRFPRNRTHFYASSYENKRPELNDRQRKMLSFYDNAVLYNDSVVDQIIRRFENRDAIVIYMPDHGEECYEETRGFICRNHSAAIDYPLAKYEFEIPFWIYCSPRYAHQHPEIYREIVAARNRKYMTDALPHLLLYLAGIHTPYYQAAYNVLSPQYDESRKRILKNTADYDLLRSDYLQKP</sequence>
<evidence type="ECO:0000256" key="3">
    <source>
        <dbReference type="ARBA" id="ARBA00022679"/>
    </source>
</evidence>
<keyword evidence="6 7" id="KW-0472">Membrane</keyword>
<dbReference type="PANTHER" id="PTHR30443:SF2">
    <property type="entry name" value="PHOSPHOETHANOLAMINE TRANSFERASE EPTC"/>
    <property type="match status" value="1"/>
</dbReference>
<dbReference type="Pfam" id="PF00884">
    <property type="entry name" value="Sulfatase"/>
    <property type="match status" value="1"/>
</dbReference>
<dbReference type="SUPFAM" id="SSF53649">
    <property type="entry name" value="Alkaline phosphatase-like"/>
    <property type="match status" value="1"/>
</dbReference>
<reference evidence="9" key="1">
    <citation type="submission" date="2024-07" db="EMBL/GenBank/DDBJ databases">
        <title>Complete genome sequence of Prevotella sp. YM-2024 GTC17253.</title>
        <authorList>
            <person name="Hayashi M."/>
            <person name="Muto Y."/>
            <person name="Tanaka K."/>
            <person name="Niwa H."/>
        </authorList>
    </citation>
    <scope>NUCLEOTIDE SEQUENCE</scope>
    <source>
        <strain evidence="9">GTC17253</strain>
    </source>
</reference>
<dbReference type="AlphaFoldDB" id="A0AB33IVJ2"/>